<feature type="coiled-coil region" evidence="2">
    <location>
        <begin position="120"/>
        <end position="147"/>
    </location>
</feature>
<dbReference type="PANTHER" id="PTHR30386">
    <property type="entry name" value="MEMBRANE FUSION SUBUNIT OF EMRAB-TOLC MULTIDRUG EFFLUX PUMP"/>
    <property type="match status" value="1"/>
</dbReference>
<dbReference type="GO" id="GO:0055085">
    <property type="term" value="P:transmembrane transport"/>
    <property type="evidence" value="ECO:0007669"/>
    <property type="project" value="InterPro"/>
</dbReference>
<protein>
    <submittedName>
        <fullName evidence="7">HlyD family secretion protein</fullName>
    </submittedName>
</protein>
<evidence type="ECO:0000256" key="2">
    <source>
        <dbReference type="SAM" id="Coils"/>
    </source>
</evidence>
<evidence type="ECO:0000313" key="7">
    <source>
        <dbReference type="EMBL" id="AXC50098.1"/>
    </source>
</evidence>
<evidence type="ECO:0000313" key="8">
    <source>
        <dbReference type="Proteomes" id="UP000252023"/>
    </source>
</evidence>
<dbReference type="Gene3D" id="2.40.30.170">
    <property type="match status" value="1"/>
</dbReference>
<dbReference type="OrthoDB" id="9811754at2"/>
<evidence type="ECO:0000256" key="1">
    <source>
        <dbReference type="ARBA" id="ARBA00004196"/>
    </source>
</evidence>
<dbReference type="Pfam" id="PF25963">
    <property type="entry name" value="Beta-barrel_AAEA"/>
    <property type="match status" value="1"/>
</dbReference>
<evidence type="ECO:0000256" key="4">
    <source>
        <dbReference type="SAM" id="Phobius"/>
    </source>
</evidence>
<proteinExistence type="predicted"/>
<dbReference type="InterPro" id="IPR050739">
    <property type="entry name" value="MFP"/>
</dbReference>
<accession>A0A344PL43</accession>
<dbReference type="InterPro" id="IPR058625">
    <property type="entry name" value="MdtA-like_BSH"/>
</dbReference>
<dbReference type="AlphaFoldDB" id="A0A344PL43"/>
<name>A0A344PL43_9RHOB</name>
<keyword evidence="4" id="KW-0472">Membrane</keyword>
<comment type="subcellular location">
    <subcellularLocation>
        <location evidence="1">Cell envelope</location>
    </subcellularLocation>
</comment>
<dbReference type="EMBL" id="CP030918">
    <property type="protein sequence ID" value="AXC50098.1"/>
    <property type="molecule type" value="Genomic_DNA"/>
</dbReference>
<feature type="region of interest" description="Disordered" evidence="3">
    <location>
        <begin position="391"/>
        <end position="447"/>
    </location>
</feature>
<dbReference type="KEGG" id="pars:DRW48_10670"/>
<sequence>MNAETPLDSSNAKAAAEPMKPATAPPAPAIAPTVEPAPKRGRRRILMFSVPMLLALVGGYVWLSGGRYEETDNANLHQARLLIASDLSGRVAEVGAVDNQPVAKGALLFRVDPEPYKLALQQADASVAAARVQVAQLKAALSAADAQRNLAQGDLDFVETEAQRQATLTKRGVSSAANQDSAQHDLLRAKQALAAADVGVQGAAAALGGDPQAPVDSHPLVLQAIAARDKAAYTLTQTEVRAPMAGIVYQAASFRPGQFVAAGSPAFSLVATGDSWVDANFKETQLEALRPGEPAEVEFDAFPGRTYHGTVQAVGAGTGAEFSLLPAQNASGNWVKVTQRVPVRLRLTEGQEIGDLRSGLSATVKVDTGRQTGLQRLGDRANAAAAKIGNGKATAGASVTTTTKTTGPSDAAHLPATLPAAAPPPVTTAPAPVTPDGTTGTPATAAP</sequence>
<evidence type="ECO:0000256" key="3">
    <source>
        <dbReference type="SAM" id="MobiDB-lite"/>
    </source>
</evidence>
<dbReference type="RefSeq" id="WP_114076417.1">
    <property type="nucleotide sequence ID" value="NZ_CP030918.1"/>
</dbReference>
<dbReference type="GO" id="GO:0030313">
    <property type="term" value="C:cell envelope"/>
    <property type="evidence" value="ECO:0007669"/>
    <property type="project" value="UniProtKB-SubCell"/>
</dbReference>
<feature type="compositionally biased region" description="Low complexity" evidence="3">
    <location>
        <begin position="428"/>
        <end position="447"/>
    </location>
</feature>
<reference evidence="8" key="1">
    <citation type="submission" date="2018-07" db="EMBL/GenBank/DDBJ databases">
        <title>Genome sequencing of Paracoccus sp. SC2-6.</title>
        <authorList>
            <person name="Heo J."/>
            <person name="Kim S.-J."/>
            <person name="Kwon S.-W."/>
        </authorList>
    </citation>
    <scope>NUCLEOTIDE SEQUENCE [LARGE SCALE GENOMIC DNA]</scope>
    <source>
        <strain evidence="8">SC2-6</strain>
    </source>
</reference>
<keyword evidence="2" id="KW-0175">Coiled coil</keyword>
<evidence type="ECO:0000259" key="5">
    <source>
        <dbReference type="Pfam" id="PF25917"/>
    </source>
</evidence>
<dbReference type="SUPFAM" id="SSF111369">
    <property type="entry name" value="HlyD-like secretion proteins"/>
    <property type="match status" value="1"/>
</dbReference>
<dbReference type="Gene3D" id="2.40.50.100">
    <property type="match status" value="1"/>
</dbReference>
<dbReference type="Proteomes" id="UP000252023">
    <property type="component" value="Chromosome"/>
</dbReference>
<keyword evidence="8" id="KW-1185">Reference proteome</keyword>
<gene>
    <name evidence="7" type="ORF">DRW48_10670</name>
</gene>
<organism evidence="7 8">
    <name type="scientific">Paracoccus suum</name>
    <dbReference type="NCBI Taxonomy" id="2259340"/>
    <lineage>
        <taxon>Bacteria</taxon>
        <taxon>Pseudomonadati</taxon>
        <taxon>Pseudomonadota</taxon>
        <taxon>Alphaproteobacteria</taxon>
        <taxon>Rhodobacterales</taxon>
        <taxon>Paracoccaceae</taxon>
        <taxon>Paracoccus</taxon>
    </lineage>
</organism>
<dbReference type="InterPro" id="IPR058634">
    <property type="entry name" value="AaeA-lik-b-barrel"/>
</dbReference>
<keyword evidence="4" id="KW-0812">Transmembrane</keyword>
<feature type="domain" description="p-hydroxybenzoic acid efflux pump subunit AaeA-like beta-barrel" evidence="6">
    <location>
        <begin position="277"/>
        <end position="366"/>
    </location>
</feature>
<dbReference type="PANTHER" id="PTHR30386:SF19">
    <property type="entry name" value="MULTIDRUG EXPORT PROTEIN EMRA-RELATED"/>
    <property type="match status" value="1"/>
</dbReference>
<feature type="transmembrane region" description="Helical" evidence="4">
    <location>
        <begin position="45"/>
        <end position="63"/>
    </location>
</feature>
<feature type="compositionally biased region" description="Low complexity" evidence="3">
    <location>
        <begin position="391"/>
        <end position="420"/>
    </location>
</feature>
<feature type="region of interest" description="Disordered" evidence="3">
    <location>
        <begin position="1"/>
        <end position="36"/>
    </location>
</feature>
<feature type="domain" description="Multidrug resistance protein MdtA-like barrel-sandwich hybrid" evidence="5">
    <location>
        <begin position="83"/>
        <end position="270"/>
    </location>
</feature>
<feature type="compositionally biased region" description="Low complexity" evidence="3">
    <location>
        <begin position="12"/>
        <end position="22"/>
    </location>
</feature>
<evidence type="ECO:0000259" key="6">
    <source>
        <dbReference type="Pfam" id="PF25963"/>
    </source>
</evidence>
<keyword evidence="4" id="KW-1133">Transmembrane helix</keyword>
<dbReference type="Pfam" id="PF25917">
    <property type="entry name" value="BSH_RND"/>
    <property type="match status" value="1"/>
</dbReference>